<feature type="domain" description="HTH cro/C1-type" evidence="1">
    <location>
        <begin position="13"/>
        <end position="62"/>
    </location>
</feature>
<reference evidence="2 3" key="1">
    <citation type="submission" date="2021-03" db="EMBL/GenBank/DDBJ databases">
        <title>Genomic Encyclopedia of Type Strains, Phase IV (KMG-IV): sequencing the most valuable type-strain genomes for metagenomic binning, comparative biology and taxonomic classification.</title>
        <authorList>
            <person name="Goeker M."/>
        </authorList>
    </citation>
    <scope>NUCLEOTIDE SEQUENCE [LARGE SCALE GENOMIC DNA]</scope>
    <source>
        <strain evidence="2 3">DSM 21600</strain>
    </source>
</reference>
<keyword evidence="3" id="KW-1185">Reference proteome</keyword>
<sequence length="139" mass="15403">MAIDSEWFYRMLEEKGTSARALADFLNLDPSSVSRMLKGERKMSAEEQDGIAAFLGLSLDTVAMHRRGEWGGFGEQGQEALDMGGAPEQEDVVAKRESFLERIRHRMAGTVTVAPGVDLTAPADPEWGRVYDDEHPISF</sequence>
<evidence type="ECO:0000313" key="3">
    <source>
        <dbReference type="Proteomes" id="UP000759443"/>
    </source>
</evidence>
<dbReference type="RefSeq" id="WP_209947216.1">
    <property type="nucleotide sequence ID" value="NZ_JAGGJU010000011.1"/>
</dbReference>
<dbReference type="Gene3D" id="1.10.260.40">
    <property type="entry name" value="lambda repressor-like DNA-binding domains"/>
    <property type="match status" value="1"/>
</dbReference>
<dbReference type="CDD" id="cd00093">
    <property type="entry name" value="HTH_XRE"/>
    <property type="match status" value="1"/>
</dbReference>
<accession>A0ABS4E377</accession>
<protein>
    <submittedName>
        <fullName evidence="2">Transcriptional regulator with XRE-family HTH domain</fullName>
    </submittedName>
</protein>
<dbReference type="InterPro" id="IPR010982">
    <property type="entry name" value="Lambda_DNA-bd_dom_sf"/>
</dbReference>
<dbReference type="PROSITE" id="PS50943">
    <property type="entry name" value="HTH_CROC1"/>
    <property type="match status" value="1"/>
</dbReference>
<organism evidence="2 3">
    <name type="scientific">Rhizobium halophytocola</name>
    <dbReference type="NCBI Taxonomy" id="735519"/>
    <lineage>
        <taxon>Bacteria</taxon>
        <taxon>Pseudomonadati</taxon>
        <taxon>Pseudomonadota</taxon>
        <taxon>Alphaproteobacteria</taxon>
        <taxon>Hyphomicrobiales</taxon>
        <taxon>Rhizobiaceae</taxon>
        <taxon>Rhizobium/Agrobacterium group</taxon>
        <taxon>Rhizobium</taxon>
    </lineage>
</organism>
<name>A0ABS4E377_9HYPH</name>
<evidence type="ECO:0000313" key="2">
    <source>
        <dbReference type="EMBL" id="MBP1852377.1"/>
    </source>
</evidence>
<comment type="caution">
    <text evidence="2">The sequence shown here is derived from an EMBL/GenBank/DDBJ whole genome shotgun (WGS) entry which is preliminary data.</text>
</comment>
<gene>
    <name evidence="2" type="ORF">J2Z17_003834</name>
</gene>
<dbReference type="Proteomes" id="UP000759443">
    <property type="component" value="Unassembled WGS sequence"/>
</dbReference>
<dbReference type="EMBL" id="JAGGJU010000011">
    <property type="protein sequence ID" value="MBP1852377.1"/>
    <property type="molecule type" value="Genomic_DNA"/>
</dbReference>
<dbReference type="Pfam" id="PF01381">
    <property type="entry name" value="HTH_3"/>
    <property type="match status" value="1"/>
</dbReference>
<dbReference type="SUPFAM" id="SSF47413">
    <property type="entry name" value="lambda repressor-like DNA-binding domains"/>
    <property type="match status" value="1"/>
</dbReference>
<evidence type="ECO:0000259" key="1">
    <source>
        <dbReference type="PROSITE" id="PS50943"/>
    </source>
</evidence>
<dbReference type="InterPro" id="IPR001387">
    <property type="entry name" value="Cro/C1-type_HTH"/>
</dbReference>
<proteinExistence type="predicted"/>
<dbReference type="SMART" id="SM00530">
    <property type="entry name" value="HTH_XRE"/>
    <property type="match status" value="1"/>
</dbReference>